<dbReference type="InterPro" id="IPR021994">
    <property type="entry name" value="DUF3592"/>
</dbReference>
<dbReference type="AlphaFoldDB" id="A0A915U459"/>
<gene>
    <name evidence="3" type="ORF">GF1_27880</name>
</gene>
<keyword evidence="1" id="KW-1133">Transmembrane helix</keyword>
<dbReference type="KEGG" id="ddu:GF1_27880"/>
<keyword evidence="1" id="KW-0472">Membrane</keyword>
<accession>A0A915U459</accession>
<feature type="domain" description="DUF3592" evidence="2">
    <location>
        <begin position="45"/>
        <end position="139"/>
    </location>
</feature>
<dbReference type="Pfam" id="PF12158">
    <property type="entry name" value="DUF3592"/>
    <property type="match status" value="1"/>
</dbReference>
<feature type="transmembrane region" description="Helical" evidence="1">
    <location>
        <begin position="145"/>
        <end position="163"/>
    </location>
</feature>
<keyword evidence="4" id="KW-1185">Reference proteome</keyword>
<name>A0A915U459_9BACT</name>
<dbReference type="RefSeq" id="WP_267927145.1">
    <property type="nucleotide sequence ID" value="NZ_AP024233.1"/>
</dbReference>
<evidence type="ECO:0000256" key="1">
    <source>
        <dbReference type="SAM" id="Phobius"/>
    </source>
</evidence>
<feature type="transmembrane region" description="Helical" evidence="1">
    <location>
        <begin position="12"/>
        <end position="33"/>
    </location>
</feature>
<evidence type="ECO:0000313" key="3">
    <source>
        <dbReference type="EMBL" id="BCO10412.1"/>
    </source>
</evidence>
<dbReference type="EMBL" id="AP024233">
    <property type="protein sequence ID" value="BCO10412.1"/>
    <property type="molecule type" value="Genomic_DNA"/>
</dbReference>
<evidence type="ECO:0000259" key="2">
    <source>
        <dbReference type="Pfam" id="PF12158"/>
    </source>
</evidence>
<organism evidence="3 4">
    <name type="scientific">Desulfolithobacter dissulfuricans</name>
    <dbReference type="NCBI Taxonomy" id="2795293"/>
    <lineage>
        <taxon>Bacteria</taxon>
        <taxon>Pseudomonadati</taxon>
        <taxon>Thermodesulfobacteriota</taxon>
        <taxon>Desulfobulbia</taxon>
        <taxon>Desulfobulbales</taxon>
        <taxon>Desulfobulbaceae</taxon>
        <taxon>Desulfolithobacter</taxon>
    </lineage>
</organism>
<proteinExistence type="predicted"/>
<evidence type="ECO:0000313" key="4">
    <source>
        <dbReference type="Proteomes" id="UP001063350"/>
    </source>
</evidence>
<keyword evidence="1" id="KW-0812">Transmembrane</keyword>
<dbReference type="Proteomes" id="UP001063350">
    <property type="component" value="Chromosome"/>
</dbReference>
<protein>
    <recommendedName>
        <fullName evidence="2">DUF3592 domain-containing protein</fullName>
    </recommendedName>
</protein>
<sequence length="182" mass="19571">MADPGYFSRKFVLRAALLLLGSLGAVGSGFLMLRTSDLSSSWLSVPGVVLSREITTGTLYMGRGGATGTCYQGIVRYSYDSPTGRWVNDDIYYGGSPCKQGDNGRKLAEKLVAPYEVGSRVQVYYNPAYPGQSCLIPGRSGDGKALLILGGLGFLVFLIYAGGRLVDRSLSTGEFADRERQE</sequence>
<reference evidence="3" key="1">
    <citation type="submission" date="2020-12" db="EMBL/GenBank/DDBJ databases">
        <title>Desulfobium dissulfuricans gen. nov., sp. nov., a novel mesophilic, sulfate-reducing bacterium isolated from a deep-sea hydrothermal vent.</title>
        <authorList>
            <person name="Hashimoto Y."/>
            <person name="Tame A."/>
            <person name="Sawayama S."/>
            <person name="Miyazaki J."/>
            <person name="Takai K."/>
            <person name="Nakagawa S."/>
        </authorList>
    </citation>
    <scope>NUCLEOTIDE SEQUENCE</scope>
    <source>
        <strain evidence="3">GF1</strain>
    </source>
</reference>